<name>A0A814M3B0_9BILA</name>
<keyword evidence="1" id="KW-0479">Metal-binding</keyword>
<dbReference type="InterPro" id="IPR036875">
    <property type="entry name" value="Znf_CCHC_sf"/>
</dbReference>
<dbReference type="OrthoDB" id="8057216at2759"/>
<dbReference type="SUPFAM" id="SSF57756">
    <property type="entry name" value="Retrovirus zinc finger-like domains"/>
    <property type="match status" value="1"/>
</dbReference>
<sequence length="200" mass="22682">MVKATKIKVGASFIRVSPWRFGLSPDRCFKCLEFGHSSQNCSGKEKCLRCAKEGHSHKSCKGTDPKDFRCANCCANHAACSKICPELNKAVEEKKLKLERKANKNNEKFTRIYSESYQAPANNLNQKNLYNLVSLIVDLFRNLSMVTAAANEDPTPIIKLIAQNLGHEFSNNISHMLFKNQDQIDPNMANRYMELEHDQI</sequence>
<reference evidence="3" key="1">
    <citation type="submission" date="2021-02" db="EMBL/GenBank/DDBJ databases">
        <authorList>
            <person name="Nowell W R."/>
        </authorList>
    </citation>
    <scope>NUCLEOTIDE SEQUENCE</scope>
    <source>
        <strain evidence="3">Ploen Becks lab</strain>
    </source>
</reference>
<gene>
    <name evidence="3" type="ORF">OXX778_LOCUS19806</name>
</gene>
<evidence type="ECO:0000313" key="3">
    <source>
        <dbReference type="EMBL" id="CAF1072683.1"/>
    </source>
</evidence>
<keyword evidence="1" id="KW-0862">Zinc</keyword>
<accession>A0A814M3B0</accession>
<evidence type="ECO:0000259" key="2">
    <source>
        <dbReference type="PROSITE" id="PS50158"/>
    </source>
</evidence>
<dbReference type="SMART" id="SM00343">
    <property type="entry name" value="ZnF_C2HC"/>
    <property type="match status" value="2"/>
</dbReference>
<feature type="domain" description="CCHC-type" evidence="2">
    <location>
        <begin position="46"/>
        <end position="61"/>
    </location>
</feature>
<evidence type="ECO:0000313" key="4">
    <source>
        <dbReference type="Proteomes" id="UP000663879"/>
    </source>
</evidence>
<dbReference type="PROSITE" id="PS50158">
    <property type="entry name" value="ZF_CCHC"/>
    <property type="match status" value="1"/>
</dbReference>
<dbReference type="Proteomes" id="UP000663879">
    <property type="component" value="Unassembled WGS sequence"/>
</dbReference>
<dbReference type="InterPro" id="IPR001878">
    <property type="entry name" value="Znf_CCHC"/>
</dbReference>
<evidence type="ECO:0000256" key="1">
    <source>
        <dbReference type="PROSITE-ProRule" id="PRU00047"/>
    </source>
</evidence>
<protein>
    <recommendedName>
        <fullName evidence="2">CCHC-type domain-containing protein</fullName>
    </recommendedName>
</protein>
<comment type="caution">
    <text evidence="3">The sequence shown here is derived from an EMBL/GenBank/DDBJ whole genome shotgun (WGS) entry which is preliminary data.</text>
</comment>
<dbReference type="AlphaFoldDB" id="A0A814M3B0"/>
<proteinExistence type="predicted"/>
<dbReference type="Gene3D" id="4.10.60.10">
    <property type="entry name" value="Zinc finger, CCHC-type"/>
    <property type="match status" value="1"/>
</dbReference>
<organism evidence="3 4">
    <name type="scientific">Brachionus calyciflorus</name>
    <dbReference type="NCBI Taxonomy" id="104777"/>
    <lineage>
        <taxon>Eukaryota</taxon>
        <taxon>Metazoa</taxon>
        <taxon>Spiralia</taxon>
        <taxon>Gnathifera</taxon>
        <taxon>Rotifera</taxon>
        <taxon>Eurotatoria</taxon>
        <taxon>Monogononta</taxon>
        <taxon>Pseudotrocha</taxon>
        <taxon>Ploima</taxon>
        <taxon>Brachionidae</taxon>
        <taxon>Brachionus</taxon>
    </lineage>
</organism>
<dbReference type="GO" id="GO:0008270">
    <property type="term" value="F:zinc ion binding"/>
    <property type="evidence" value="ECO:0007669"/>
    <property type="project" value="UniProtKB-KW"/>
</dbReference>
<dbReference type="GO" id="GO:0003676">
    <property type="term" value="F:nucleic acid binding"/>
    <property type="evidence" value="ECO:0007669"/>
    <property type="project" value="InterPro"/>
</dbReference>
<keyword evidence="4" id="KW-1185">Reference proteome</keyword>
<keyword evidence="1" id="KW-0863">Zinc-finger</keyword>
<dbReference type="EMBL" id="CAJNOC010006211">
    <property type="protein sequence ID" value="CAF1072683.1"/>
    <property type="molecule type" value="Genomic_DNA"/>
</dbReference>